<feature type="chain" id="PRO_5040375645" evidence="4">
    <location>
        <begin position="18"/>
        <end position="598"/>
    </location>
</feature>
<comment type="caution">
    <text evidence="5">The sequence shown here is derived from an EMBL/GenBank/DDBJ whole genome shotgun (WGS) entry which is preliminary data.</text>
</comment>
<dbReference type="PANTHER" id="PTHR11567:SF127">
    <property type="entry name" value="HISTIDINE ACID PHOSPHATASE"/>
    <property type="match status" value="1"/>
</dbReference>
<dbReference type="Proteomes" id="UP000799444">
    <property type="component" value="Unassembled WGS sequence"/>
</dbReference>
<evidence type="ECO:0000256" key="3">
    <source>
        <dbReference type="SAM" id="Phobius"/>
    </source>
</evidence>
<keyword evidence="3" id="KW-0812">Transmembrane</keyword>
<protein>
    <submittedName>
        <fullName evidence="5">Phosphoglycerate mutase-like protein</fullName>
    </submittedName>
</protein>
<evidence type="ECO:0000313" key="5">
    <source>
        <dbReference type="EMBL" id="KAF2735503.1"/>
    </source>
</evidence>
<keyword evidence="3" id="KW-0472">Membrane</keyword>
<feature type="signal peptide" evidence="4">
    <location>
        <begin position="1"/>
        <end position="17"/>
    </location>
</feature>
<dbReference type="Gene3D" id="3.40.50.1240">
    <property type="entry name" value="Phosphoglycerate mutase-like"/>
    <property type="match status" value="1"/>
</dbReference>
<dbReference type="InterPro" id="IPR029033">
    <property type="entry name" value="His_PPase_superfam"/>
</dbReference>
<feature type="region of interest" description="Disordered" evidence="2">
    <location>
        <begin position="539"/>
        <end position="598"/>
    </location>
</feature>
<dbReference type="OrthoDB" id="258392at2759"/>
<sequence>MLALFLALMAAAWLIEAQDDNSMAHVHGAVSFMRTGERTPIIVDGPKKLTAVGAQQMHTLGANMRGRYISDIDTPTGLGKQQITSLPPNLLNNELVYIQTLDTPYLVASAQAFMQGLYPPYSINSTRSGPIADATGLLANGSAIDFPLDGYQYPHIASTGDMDPYSIYLAGTNNCPASQRATLMYMSREEYLETRAESRSFYSALDESVFNGHLQQDQIDYMYAFEIYDYLSYAYVHDTNVFEMFANDSSYDGVYDQLRFYADQQAWYAWGNTSSSSSDDDYNAMAGRTAAAMILGQLQKVVMNGTGMVNGQASTTDDWHALSLLFGEHEPFVSLASLMMIDYTSPNFRSVPPFASAMVFELFSTGSNTSDTFPSDPEDLWVRFYFHNGTTFSDTLQAYPMFGRGPSGTDMPWLDFQDMMSRIMTNTLSDWCTQCNSPALFCWGVDDSTINITMGGRGSSSSSSPAVSPAVAGVIGAAVTLAVAGLLFAAAMLLGGVRLHRANRNSHKSDLGGFKGSAKLASDADLNLPKNGVPPAGIVSFGDGKTAKSGHERVGSWELRKKEFGSEGRGDGDEESRRGSFEAIEAAMSRPVQPEERI</sequence>
<accession>A0A9P4R2A0</accession>
<keyword evidence="6" id="KW-1185">Reference proteome</keyword>
<dbReference type="GO" id="GO:0016791">
    <property type="term" value="F:phosphatase activity"/>
    <property type="evidence" value="ECO:0007669"/>
    <property type="project" value="TreeGrafter"/>
</dbReference>
<dbReference type="InterPro" id="IPR050645">
    <property type="entry name" value="Histidine_acid_phosphatase"/>
</dbReference>
<proteinExistence type="inferred from homology"/>
<evidence type="ECO:0000256" key="1">
    <source>
        <dbReference type="ARBA" id="ARBA00005375"/>
    </source>
</evidence>
<dbReference type="PANTHER" id="PTHR11567">
    <property type="entry name" value="ACID PHOSPHATASE-RELATED"/>
    <property type="match status" value="1"/>
</dbReference>
<keyword evidence="4" id="KW-0732">Signal</keyword>
<dbReference type="AlphaFoldDB" id="A0A9P4R2A0"/>
<reference evidence="5" key="1">
    <citation type="journal article" date="2020" name="Stud. Mycol.">
        <title>101 Dothideomycetes genomes: a test case for predicting lifestyles and emergence of pathogens.</title>
        <authorList>
            <person name="Haridas S."/>
            <person name="Albert R."/>
            <person name="Binder M."/>
            <person name="Bloem J."/>
            <person name="Labutti K."/>
            <person name="Salamov A."/>
            <person name="Andreopoulos B."/>
            <person name="Baker S."/>
            <person name="Barry K."/>
            <person name="Bills G."/>
            <person name="Bluhm B."/>
            <person name="Cannon C."/>
            <person name="Castanera R."/>
            <person name="Culley D."/>
            <person name="Daum C."/>
            <person name="Ezra D."/>
            <person name="Gonzalez J."/>
            <person name="Henrissat B."/>
            <person name="Kuo A."/>
            <person name="Liang C."/>
            <person name="Lipzen A."/>
            <person name="Lutzoni F."/>
            <person name="Magnuson J."/>
            <person name="Mondo S."/>
            <person name="Nolan M."/>
            <person name="Ohm R."/>
            <person name="Pangilinan J."/>
            <person name="Park H.-J."/>
            <person name="Ramirez L."/>
            <person name="Alfaro M."/>
            <person name="Sun H."/>
            <person name="Tritt A."/>
            <person name="Yoshinaga Y."/>
            <person name="Zwiers L.-H."/>
            <person name="Turgeon B."/>
            <person name="Goodwin S."/>
            <person name="Spatafora J."/>
            <person name="Crous P."/>
            <person name="Grigoriev I."/>
        </authorList>
    </citation>
    <scope>NUCLEOTIDE SEQUENCE</scope>
    <source>
        <strain evidence="5">CBS 125425</strain>
    </source>
</reference>
<feature type="transmembrane region" description="Helical" evidence="3">
    <location>
        <begin position="470"/>
        <end position="494"/>
    </location>
</feature>
<comment type="similarity">
    <text evidence="1">Belongs to the histidine acid phosphatase family.</text>
</comment>
<dbReference type="Pfam" id="PF00328">
    <property type="entry name" value="His_Phos_2"/>
    <property type="match status" value="1"/>
</dbReference>
<dbReference type="InterPro" id="IPR000560">
    <property type="entry name" value="His_Pase_clade-2"/>
</dbReference>
<dbReference type="EMBL" id="ML996135">
    <property type="protein sequence ID" value="KAF2735503.1"/>
    <property type="molecule type" value="Genomic_DNA"/>
</dbReference>
<dbReference type="SUPFAM" id="SSF53254">
    <property type="entry name" value="Phosphoglycerate mutase-like"/>
    <property type="match status" value="1"/>
</dbReference>
<name>A0A9P4R2A0_9PLEO</name>
<evidence type="ECO:0000313" key="6">
    <source>
        <dbReference type="Proteomes" id="UP000799444"/>
    </source>
</evidence>
<evidence type="ECO:0000256" key="2">
    <source>
        <dbReference type="SAM" id="MobiDB-lite"/>
    </source>
</evidence>
<gene>
    <name evidence="5" type="ORF">EJ04DRAFT_464777</name>
</gene>
<feature type="compositionally biased region" description="Basic and acidic residues" evidence="2">
    <location>
        <begin position="545"/>
        <end position="580"/>
    </location>
</feature>
<evidence type="ECO:0000256" key="4">
    <source>
        <dbReference type="SAM" id="SignalP"/>
    </source>
</evidence>
<organism evidence="5 6">
    <name type="scientific">Polyplosphaeria fusca</name>
    <dbReference type="NCBI Taxonomy" id="682080"/>
    <lineage>
        <taxon>Eukaryota</taxon>
        <taxon>Fungi</taxon>
        <taxon>Dikarya</taxon>
        <taxon>Ascomycota</taxon>
        <taxon>Pezizomycotina</taxon>
        <taxon>Dothideomycetes</taxon>
        <taxon>Pleosporomycetidae</taxon>
        <taxon>Pleosporales</taxon>
        <taxon>Tetraplosphaeriaceae</taxon>
        <taxon>Polyplosphaeria</taxon>
    </lineage>
</organism>
<keyword evidence="3" id="KW-1133">Transmembrane helix</keyword>